<dbReference type="SUPFAM" id="SSF111369">
    <property type="entry name" value="HlyD-like secretion proteins"/>
    <property type="match status" value="1"/>
</dbReference>
<dbReference type="EMBL" id="VSIV01000243">
    <property type="protein sequence ID" value="TYB32880.1"/>
    <property type="molecule type" value="Genomic_DNA"/>
</dbReference>
<evidence type="ECO:0000259" key="4">
    <source>
        <dbReference type="Pfam" id="PF25876"/>
    </source>
</evidence>
<dbReference type="GO" id="GO:0046677">
    <property type="term" value="P:response to antibiotic"/>
    <property type="evidence" value="ECO:0007669"/>
    <property type="project" value="TreeGrafter"/>
</dbReference>
<dbReference type="PANTHER" id="PTHR30158:SF10">
    <property type="entry name" value="CATION EFFLUX PUMP"/>
    <property type="match status" value="1"/>
</dbReference>
<feature type="domain" description="Multidrug resistance protein MdtA-like alpha-helical hairpin" evidence="4">
    <location>
        <begin position="101"/>
        <end position="168"/>
    </location>
</feature>
<dbReference type="Proteomes" id="UP000323337">
    <property type="component" value="Unassembled WGS sequence"/>
</dbReference>
<dbReference type="Gene3D" id="2.40.50.100">
    <property type="match status" value="1"/>
</dbReference>
<keyword evidence="3" id="KW-0732">Signal</keyword>
<feature type="non-terminal residue" evidence="6">
    <location>
        <position position="242"/>
    </location>
</feature>
<dbReference type="Pfam" id="PF25876">
    <property type="entry name" value="HH_MFP_RND"/>
    <property type="match status" value="1"/>
</dbReference>
<gene>
    <name evidence="6" type="ORF">FXF49_09225</name>
</gene>
<sequence length="242" mass="26474">MRRFLSILIACFMFIPVYGFAAPGGGNSGAQLPLVGVEEVRLVGSNPPEKYIGHIESMESIDLRARVEGYLEKINFKEGSFVKKGQILYVIEQASYKAKVAAARAQVMQAEADFFKAKTRLERLRSAQPESVPKTDLDDAIAARDLARGKLDEAKANLELAEINLSYTTVEAPITGRIGKSLYKVGDLVGPSSQPMAEIVRMDPIRVVFSMSENQGELIMNAMKDAEKGDSPSILSVSLEFP</sequence>
<feature type="coiled-coil region" evidence="2">
    <location>
        <begin position="137"/>
        <end position="164"/>
    </location>
</feature>
<dbReference type="GO" id="GO:0005886">
    <property type="term" value="C:plasma membrane"/>
    <property type="evidence" value="ECO:0007669"/>
    <property type="project" value="TreeGrafter"/>
</dbReference>
<dbReference type="InterPro" id="IPR058624">
    <property type="entry name" value="MdtA-like_HH"/>
</dbReference>
<dbReference type="GO" id="GO:0022857">
    <property type="term" value="F:transmembrane transporter activity"/>
    <property type="evidence" value="ECO:0007669"/>
    <property type="project" value="InterPro"/>
</dbReference>
<feature type="chain" id="PRO_5022882559" evidence="3">
    <location>
        <begin position="22"/>
        <end position="242"/>
    </location>
</feature>
<evidence type="ECO:0000256" key="1">
    <source>
        <dbReference type="ARBA" id="ARBA00009477"/>
    </source>
</evidence>
<name>A0A5D0MN52_FLESI</name>
<protein>
    <submittedName>
        <fullName evidence="6">Efflux RND transporter periplasmic adaptor subunit</fullName>
    </submittedName>
</protein>
<evidence type="ECO:0000313" key="6">
    <source>
        <dbReference type="EMBL" id="TYB32880.1"/>
    </source>
</evidence>
<evidence type="ECO:0000256" key="2">
    <source>
        <dbReference type="SAM" id="Coils"/>
    </source>
</evidence>
<dbReference type="InterPro" id="IPR006143">
    <property type="entry name" value="RND_pump_MFP"/>
</dbReference>
<proteinExistence type="inferred from homology"/>
<dbReference type="Gene3D" id="1.10.287.470">
    <property type="entry name" value="Helix hairpin bin"/>
    <property type="match status" value="1"/>
</dbReference>
<accession>A0A5D0MN52</accession>
<dbReference type="Pfam" id="PF25917">
    <property type="entry name" value="BSH_RND"/>
    <property type="match status" value="1"/>
</dbReference>
<evidence type="ECO:0000313" key="7">
    <source>
        <dbReference type="Proteomes" id="UP000323337"/>
    </source>
</evidence>
<evidence type="ECO:0000256" key="3">
    <source>
        <dbReference type="SAM" id="SignalP"/>
    </source>
</evidence>
<feature type="signal peptide" evidence="3">
    <location>
        <begin position="1"/>
        <end position="21"/>
    </location>
</feature>
<reference evidence="6 7" key="1">
    <citation type="submission" date="2019-08" db="EMBL/GenBank/DDBJ databases">
        <title>Genomic characterization of a novel candidate phylum (ARYD3) from a high temperature, high salinity tertiary oil reservoir in north central Oklahoma, USA.</title>
        <authorList>
            <person name="Youssef N.H."/>
            <person name="Yadav A."/>
            <person name="Elshahed M.S."/>
        </authorList>
    </citation>
    <scope>NUCLEOTIDE SEQUENCE [LARGE SCALE GENOMIC DNA]</scope>
    <source>
        <strain evidence="6">ARYD1</strain>
    </source>
</reference>
<dbReference type="AlphaFoldDB" id="A0A5D0MN52"/>
<comment type="similarity">
    <text evidence="1">Belongs to the membrane fusion protein (MFP) (TC 8.A.1) family.</text>
</comment>
<comment type="caution">
    <text evidence="6">The sequence shown here is derived from an EMBL/GenBank/DDBJ whole genome shotgun (WGS) entry which is preliminary data.</text>
</comment>
<dbReference type="NCBIfam" id="TIGR01730">
    <property type="entry name" value="RND_mfp"/>
    <property type="match status" value="1"/>
</dbReference>
<organism evidence="6 7">
    <name type="scientific">Flexistipes sinusarabici</name>
    <dbReference type="NCBI Taxonomy" id="2352"/>
    <lineage>
        <taxon>Bacteria</taxon>
        <taxon>Pseudomonadati</taxon>
        <taxon>Deferribacterota</taxon>
        <taxon>Deferribacteres</taxon>
        <taxon>Deferribacterales</taxon>
        <taxon>Flexistipitaceae</taxon>
        <taxon>Flexistipes</taxon>
    </lineage>
</organism>
<keyword evidence="2" id="KW-0175">Coiled coil</keyword>
<dbReference type="InterPro" id="IPR058625">
    <property type="entry name" value="MdtA-like_BSH"/>
</dbReference>
<dbReference type="Gene3D" id="2.40.30.170">
    <property type="match status" value="1"/>
</dbReference>
<evidence type="ECO:0000259" key="5">
    <source>
        <dbReference type="Pfam" id="PF25917"/>
    </source>
</evidence>
<dbReference type="PANTHER" id="PTHR30158">
    <property type="entry name" value="ACRA/E-RELATED COMPONENT OF DRUG EFFLUX TRANSPORTER"/>
    <property type="match status" value="1"/>
</dbReference>
<feature type="domain" description="Multidrug resistance protein MdtA-like barrel-sandwich hybrid" evidence="5">
    <location>
        <begin position="60"/>
        <end position="191"/>
    </location>
</feature>
<dbReference type="RefSeq" id="WP_303701613.1">
    <property type="nucleotide sequence ID" value="NZ_VSIV01000243.1"/>
</dbReference>